<name>A0A1N6I7W3_9PROT</name>
<dbReference type="Proteomes" id="UP000185062">
    <property type="component" value="Unassembled WGS sequence"/>
</dbReference>
<reference evidence="2 3" key="1">
    <citation type="submission" date="2016-12" db="EMBL/GenBank/DDBJ databases">
        <authorList>
            <person name="Song W.-J."/>
            <person name="Kurnit D.M."/>
        </authorList>
    </citation>
    <scope>NUCLEOTIDE SEQUENCE [LARGE SCALE GENOMIC DNA]</scope>
    <source>
        <strain evidence="2 3">ATCC 49181</strain>
    </source>
</reference>
<gene>
    <name evidence="2" type="ORF">SAMN02743940_1609</name>
</gene>
<dbReference type="RefSeq" id="WP_028462162.1">
    <property type="nucleotide sequence ID" value="NZ_FSRO01000001.1"/>
</dbReference>
<keyword evidence="3" id="KW-1185">Reference proteome</keyword>
<dbReference type="STRING" id="44575.SAMN05216419_104011"/>
<dbReference type="InterPro" id="IPR007607">
    <property type="entry name" value="BacA/B"/>
</dbReference>
<dbReference type="PANTHER" id="PTHR35024:SF4">
    <property type="entry name" value="POLYMER-FORMING CYTOSKELETAL PROTEIN"/>
    <property type="match status" value="1"/>
</dbReference>
<accession>A0A1N6I7W3</accession>
<proteinExistence type="inferred from homology"/>
<evidence type="ECO:0000256" key="1">
    <source>
        <dbReference type="ARBA" id="ARBA00044755"/>
    </source>
</evidence>
<dbReference type="EMBL" id="FSRO01000001">
    <property type="protein sequence ID" value="SIO28069.1"/>
    <property type="molecule type" value="Genomic_DNA"/>
</dbReference>
<dbReference type="AlphaFoldDB" id="A0A1N6I7W3"/>
<comment type="similarity">
    <text evidence="1">Belongs to the bactofilin family.</text>
</comment>
<dbReference type="eggNOG" id="COG1664">
    <property type="taxonomic scope" value="Bacteria"/>
</dbReference>
<sequence length="136" mass="14531">MFGKKKENKLHNHIDSLIGSNTHIVGDINFSGGLRVDGCISGNVIATEDEHSTIVLSEQGTIEGKIDVTNVVINGTVTGPIYASGYIELQAKARVFGDVHYGSMEIQLGASVDGKLIHQNKLPTEKLVTFIPAATD</sequence>
<evidence type="ECO:0000313" key="2">
    <source>
        <dbReference type="EMBL" id="SIO28069.1"/>
    </source>
</evidence>
<dbReference type="PANTHER" id="PTHR35024">
    <property type="entry name" value="HYPOTHETICAL CYTOSOLIC PROTEIN"/>
    <property type="match status" value="1"/>
</dbReference>
<organism evidence="2 3">
    <name type="scientific">Nitrosomonas cryotolerans ATCC 49181</name>
    <dbReference type="NCBI Taxonomy" id="1131553"/>
    <lineage>
        <taxon>Bacteria</taxon>
        <taxon>Pseudomonadati</taxon>
        <taxon>Pseudomonadota</taxon>
        <taxon>Betaproteobacteria</taxon>
        <taxon>Nitrosomonadales</taxon>
        <taxon>Nitrosomonadaceae</taxon>
        <taxon>Nitrosomonas</taxon>
    </lineage>
</organism>
<protein>
    <submittedName>
        <fullName evidence="2">Protein CcmA, bactofilin family</fullName>
    </submittedName>
</protein>
<evidence type="ECO:0000313" key="3">
    <source>
        <dbReference type="Proteomes" id="UP000185062"/>
    </source>
</evidence>
<dbReference type="Pfam" id="PF04519">
    <property type="entry name" value="Bactofilin"/>
    <property type="match status" value="1"/>
</dbReference>